<dbReference type="SMART" id="SM00382">
    <property type="entry name" value="AAA"/>
    <property type="match status" value="1"/>
</dbReference>
<sequence>MIEFKNVSKNYDGFQAVNNLSFQLHKGEILSLIGQNGAGKSTTFHILLGFIKPSNGTVTRENNLNIGYMPEERGLYLKESIKSQMLYFASLHGMKRDEALKRLKIWMKKLNVVGDIEDKVESLSKGNAQKVQLIACLMFNPDLLILDEPFSGLDPVNADLLIKAVLEAKKSGTMIIFSTHNMENVEKLSDYVVMLSHGKTVLKGTLNDIYNQFGRSKLDIVGYNNLQRFKGMNGIKNLEITGENSAQLTLNDVSFGKYIFDEVTKNGYIPVFNQHYPTLDEIFKEKVKESEK</sequence>
<dbReference type="GO" id="GO:0016887">
    <property type="term" value="F:ATP hydrolysis activity"/>
    <property type="evidence" value="ECO:0007669"/>
    <property type="project" value="InterPro"/>
</dbReference>
<dbReference type="InterPro" id="IPR017871">
    <property type="entry name" value="ABC_transporter-like_CS"/>
</dbReference>
<feature type="domain" description="ABC transporter" evidence="5">
    <location>
        <begin position="2"/>
        <end position="222"/>
    </location>
</feature>
<comment type="similarity">
    <text evidence="1">Belongs to the ABC transporter superfamily.</text>
</comment>
<dbReference type="PANTHER" id="PTHR42711:SF5">
    <property type="entry name" value="ABC TRANSPORTER ATP-BINDING PROTEIN NATA"/>
    <property type="match status" value="1"/>
</dbReference>
<protein>
    <submittedName>
        <fullName evidence="6">ATP-binding cassette domain-containing protein</fullName>
    </submittedName>
</protein>
<organism evidence="6 7">
    <name type="scientific">Apilactobacillus micheneri</name>
    <dbReference type="NCBI Taxonomy" id="1899430"/>
    <lineage>
        <taxon>Bacteria</taxon>
        <taxon>Bacillati</taxon>
        <taxon>Bacillota</taxon>
        <taxon>Bacilli</taxon>
        <taxon>Lactobacillales</taxon>
        <taxon>Lactobacillaceae</taxon>
        <taxon>Apilactobacillus</taxon>
    </lineage>
</organism>
<dbReference type="Gene3D" id="3.40.50.300">
    <property type="entry name" value="P-loop containing nucleotide triphosphate hydrolases"/>
    <property type="match status" value="1"/>
</dbReference>
<dbReference type="Proteomes" id="UP000784700">
    <property type="component" value="Unassembled WGS sequence"/>
</dbReference>
<evidence type="ECO:0000313" key="7">
    <source>
        <dbReference type="Proteomes" id="UP000784700"/>
    </source>
</evidence>
<dbReference type="PROSITE" id="PS50893">
    <property type="entry name" value="ABC_TRANSPORTER_2"/>
    <property type="match status" value="1"/>
</dbReference>
<dbReference type="GeneID" id="58107702"/>
<evidence type="ECO:0000313" key="6">
    <source>
        <dbReference type="EMBL" id="TPR46124.1"/>
    </source>
</evidence>
<dbReference type="GO" id="GO:0005524">
    <property type="term" value="F:ATP binding"/>
    <property type="evidence" value="ECO:0007669"/>
    <property type="project" value="UniProtKB-KW"/>
</dbReference>
<proteinExistence type="inferred from homology"/>
<dbReference type="AlphaFoldDB" id="A0A9Q8MUQ3"/>
<comment type="caution">
    <text evidence="6">The sequence shown here is derived from an EMBL/GenBank/DDBJ whole genome shotgun (WGS) entry which is preliminary data.</text>
</comment>
<dbReference type="PANTHER" id="PTHR42711">
    <property type="entry name" value="ABC TRANSPORTER ATP-BINDING PROTEIN"/>
    <property type="match status" value="1"/>
</dbReference>
<reference evidence="6" key="1">
    <citation type="submission" date="2018-08" db="EMBL/GenBank/DDBJ databases">
        <title>Comparative genomics of wild bee and flower associated Lactobacillus reveals potential adaptation to the bee host.</title>
        <authorList>
            <person name="Vuong H.Q."/>
            <person name="Mcfrederick Q.S."/>
        </authorList>
    </citation>
    <scope>NUCLEOTIDE SEQUENCE</scope>
    <source>
        <strain evidence="6">HV_63</strain>
    </source>
</reference>
<evidence type="ECO:0000256" key="3">
    <source>
        <dbReference type="ARBA" id="ARBA00022741"/>
    </source>
</evidence>
<dbReference type="RefSeq" id="WP_140923683.1">
    <property type="nucleotide sequence ID" value="NZ_QUBF01000001.1"/>
</dbReference>
<gene>
    <name evidence="6" type="ORF">DY130_01005</name>
</gene>
<dbReference type="InterPro" id="IPR003593">
    <property type="entry name" value="AAA+_ATPase"/>
</dbReference>
<evidence type="ECO:0000259" key="5">
    <source>
        <dbReference type="PROSITE" id="PS50893"/>
    </source>
</evidence>
<keyword evidence="3" id="KW-0547">Nucleotide-binding</keyword>
<name>A0A9Q8MUQ3_9LACO</name>
<evidence type="ECO:0000256" key="2">
    <source>
        <dbReference type="ARBA" id="ARBA00022448"/>
    </source>
</evidence>
<dbReference type="InterPro" id="IPR003439">
    <property type="entry name" value="ABC_transporter-like_ATP-bd"/>
</dbReference>
<dbReference type="EMBL" id="QUBG01000001">
    <property type="protein sequence ID" value="TPR46124.1"/>
    <property type="molecule type" value="Genomic_DNA"/>
</dbReference>
<dbReference type="Pfam" id="PF13732">
    <property type="entry name" value="DrrA1-3_C"/>
    <property type="match status" value="1"/>
</dbReference>
<dbReference type="InterPro" id="IPR027417">
    <property type="entry name" value="P-loop_NTPase"/>
</dbReference>
<keyword evidence="2" id="KW-0813">Transport</keyword>
<dbReference type="InterPro" id="IPR050763">
    <property type="entry name" value="ABC_transporter_ATP-binding"/>
</dbReference>
<keyword evidence="4 6" id="KW-0067">ATP-binding</keyword>
<dbReference type="PROSITE" id="PS00211">
    <property type="entry name" value="ABC_TRANSPORTER_1"/>
    <property type="match status" value="1"/>
</dbReference>
<evidence type="ECO:0000256" key="1">
    <source>
        <dbReference type="ARBA" id="ARBA00005417"/>
    </source>
</evidence>
<dbReference type="Pfam" id="PF00005">
    <property type="entry name" value="ABC_tran"/>
    <property type="match status" value="1"/>
</dbReference>
<evidence type="ECO:0000256" key="4">
    <source>
        <dbReference type="ARBA" id="ARBA00022840"/>
    </source>
</evidence>
<dbReference type="SUPFAM" id="SSF52540">
    <property type="entry name" value="P-loop containing nucleoside triphosphate hydrolases"/>
    <property type="match status" value="1"/>
</dbReference>
<accession>A0A9Q8MUQ3</accession>
<dbReference type="InterPro" id="IPR025302">
    <property type="entry name" value="DrrA1/2-like_C"/>
</dbReference>